<dbReference type="InterPro" id="IPR027417">
    <property type="entry name" value="P-loop_NTPase"/>
</dbReference>
<evidence type="ECO:0000256" key="4">
    <source>
        <dbReference type="RuleBase" id="RU003651"/>
    </source>
</evidence>
<gene>
    <name evidence="7" type="ORF">M0812_24157</name>
</gene>
<dbReference type="EMBL" id="JANTQA010000057">
    <property type="protein sequence ID" value="KAJ3428823.1"/>
    <property type="molecule type" value="Genomic_DNA"/>
</dbReference>
<feature type="region of interest" description="Disordered" evidence="5">
    <location>
        <begin position="292"/>
        <end position="312"/>
    </location>
</feature>
<proteinExistence type="inferred from homology"/>
<dbReference type="Pfam" id="PF09336">
    <property type="entry name" value="Vps4_C"/>
    <property type="match status" value="1"/>
</dbReference>
<name>A0AAV7YMG4_9EUKA</name>
<feature type="compositionally biased region" description="Basic and acidic residues" evidence="5">
    <location>
        <begin position="108"/>
        <end position="117"/>
    </location>
</feature>
<dbReference type="SMART" id="SM00382">
    <property type="entry name" value="AAA"/>
    <property type="match status" value="1"/>
</dbReference>
<dbReference type="PANTHER" id="PTHR23074">
    <property type="entry name" value="AAA DOMAIN-CONTAINING"/>
    <property type="match status" value="1"/>
</dbReference>
<evidence type="ECO:0000313" key="7">
    <source>
        <dbReference type="EMBL" id="KAJ3428823.1"/>
    </source>
</evidence>
<dbReference type="InterPro" id="IPR050304">
    <property type="entry name" value="MT-severing_AAA_ATPase"/>
</dbReference>
<dbReference type="InterPro" id="IPR003959">
    <property type="entry name" value="ATPase_AAA_core"/>
</dbReference>
<feature type="region of interest" description="Disordered" evidence="5">
    <location>
        <begin position="616"/>
        <end position="636"/>
    </location>
</feature>
<reference evidence="7" key="1">
    <citation type="submission" date="2022-08" db="EMBL/GenBank/DDBJ databases">
        <title>Novel sulphate-reducing endosymbionts in the free-living metamonad Anaeramoeba.</title>
        <authorList>
            <person name="Jerlstrom-Hultqvist J."/>
            <person name="Cepicka I."/>
            <person name="Gallot-Lavallee L."/>
            <person name="Salas-Leiva D."/>
            <person name="Curtis B.A."/>
            <person name="Zahonova K."/>
            <person name="Pipaliya S."/>
            <person name="Dacks J."/>
            <person name="Roger A.J."/>
        </authorList>
    </citation>
    <scope>NUCLEOTIDE SEQUENCE</scope>
    <source>
        <strain evidence="7">Busselton2</strain>
    </source>
</reference>
<feature type="compositionally biased region" description="Acidic residues" evidence="5">
    <location>
        <begin position="229"/>
        <end position="243"/>
    </location>
</feature>
<comment type="similarity">
    <text evidence="1 4">Belongs to the AAA ATPase family.</text>
</comment>
<evidence type="ECO:0000256" key="2">
    <source>
        <dbReference type="ARBA" id="ARBA00022741"/>
    </source>
</evidence>
<evidence type="ECO:0000256" key="3">
    <source>
        <dbReference type="ARBA" id="ARBA00022840"/>
    </source>
</evidence>
<dbReference type="SUPFAM" id="SSF52540">
    <property type="entry name" value="P-loop containing nucleoside triphosphate hydrolases"/>
    <property type="match status" value="1"/>
</dbReference>
<evidence type="ECO:0000313" key="8">
    <source>
        <dbReference type="Proteomes" id="UP001146793"/>
    </source>
</evidence>
<evidence type="ECO:0000256" key="1">
    <source>
        <dbReference type="ARBA" id="ARBA00006914"/>
    </source>
</evidence>
<sequence length="636" mass="74190">MLRHLTKKIKNLKLNDPKSPELPELYDQLLFQYQTYTLEDQELSTVLIEQLMEEKLDFFIHKPAEQLLRKEYVGNGITPFSLQKIDHLLCGNLPLMLQKSSDLQVETTNDRKRFNKDQEEESERNKKIKSKVVRKKKKAKERKKKKKKKKRRKKKKKKKQKEEEFKFFQNLIQRKLLENEKEKQKEKENEKERGRGREKERERENVKEKGRKKKKKKAKEKERKKKIEEEQDHEQEEEEEEVEIGGFTSAKKQYQIDMIEKKKKDEEVFKPYEMKGRISGLRKSAVVKSLFEDKEEKKGSNNSAGKKKKGSKEEIDLEHELFKGIDPELIQHIKNEILDRVPKVNWNDIAGLKFAKKCLTEIVVWPMLRPDIFTGLRAPPKGLLLFGPPGNGKTLLCKALAKESGCTFFSISASSLMSKWIGEGEKLVRTLFAVARYYQPSIVFLDEVDSLLTQRGETDFEASRRVKTEFLLQFDGVGSSTEDRILVVGATNTPEELDMAARRRFVKRIYVPLPTNSARNFLFKHLLKKQENKKTQISEKEISKLCDLTVGYSGADVHSLCQEAALSAIRELSDILSIDVNTVRNINYSDFKKALEKVKPSVSKNDLEKCREFNNRYGTYPETEEQEMDQVGNSEK</sequence>
<dbReference type="Gene3D" id="1.10.8.60">
    <property type="match status" value="1"/>
</dbReference>
<dbReference type="GO" id="GO:0005524">
    <property type="term" value="F:ATP binding"/>
    <property type="evidence" value="ECO:0007669"/>
    <property type="project" value="UniProtKB-KW"/>
</dbReference>
<organism evidence="7 8">
    <name type="scientific">Anaeramoeba flamelloides</name>
    <dbReference type="NCBI Taxonomy" id="1746091"/>
    <lineage>
        <taxon>Eukaryota</taxon>
        <taxon>Metamonada</taxon>
        <taxon>Anaeramoebidae</taxon>
        <taxon>Anaeramoeba</taxon>
    </lineage>
</organism>
<dbReference type="FunFam" id="1.10.8.60:FF:000022">
    <property type="entry name" value="Fidgetin like 1"/>
    <property type="match status" value="1"/>
</dbReference>
<feature type="region of interest" description="Disordered" evidence="5">
    <location>
        <begin position="104"/>
        <end position="164"/>
    </location>
</feature>
<feature type="region of interest" description="Disordered" evidence="5">
    <location>
        <begin position="176"/>
        <end position="244"/>
    </location>
</feature>
<dbReference type="Gene3D" id="3.40.50.300">
    <property type="entry name" value="P-loop containing nucleotide triphosphate hydrolases"/>
    <property type="match status" value="1"/>
</dbReference>
<accession>A0AAV7YMG4</accession>
<dbReference type="PROSITE" id="PS00674">
    <property type="entry name" value="AAA"/>
    <property type="match status" value="1"/>
</dbReference>
<dbReference type="InterPro" id="IPR003960">
    <property type="entry name" value="ATPase_AAA_CS"/>
</dbReference>
<dbReference type="InterPro" id="IPR003593">
    <property type="entry name" value="AAA+_ATPase"/>
</dbReference>
<dbReference type="PANTHER" id="PTHR23074:SF17">
    <property type="entry name" value="FIDGETIN-LIKE PROTEIN 1"/>
    <property type="match status" value="1"/>
</dbReference>
<feature type="compositionally biased region" description="Basic and acidic residues" evidence="5">
    <location>
        <begin position="176"/>
        <end position="208"/>
    </location>
</feature>
<evidence type="ECO:0000256" key="5">
    <source>
        <dbReference type="SAM" id="MobiDB-lite"/>
    </source>
</evidence>
<feature type="domain" description="AAA+ ATPase" evidence="6">
    <location>
        <begin position="379"/>
        <end position="515"/>
    </location>
</feature>
<protein>
    <submittedName>
        <fullName evidence="7">Fidgetin-like protein</fullName>
    </submittedName>
</protein>
<keyword evidence="3 4" id="KW-0067">ATP-binding</keyword>
<dbReference type="Pfam" id="PF17862">
    <property type="entry name" value="AAA_lid_3"/>
    <property type="match status" value="1"/>
</dbReference>
<evidence type="ECO:0000259" key="6">
    <source>
        <dbReference type="SMART" id="SM00382"/>
    </source>
</evidence>
<dbReference type="InterPro" id="IPR015415">
    <property type="entry name" value="Spast_Vps4_C"/>
</dbReference>
<dbReference type="AlphaFoldDB" id="A0AAV7YMG4"/>
<dbReference type="Proteomes" id="UP001146793">
    <property type="component" value="Unassembled WGS sequence"/>
</dbReference>
<keyword evidence="2 4" id="KW-0547">Nucleotide-binding</keyword>
<dbReference type="GO" id="GO:0016887">
    <property type="term" value="F:ATP hydrolysis activity"/>
    <property type="evidence" value="ECO:0007669"/>
    <property type="project" value="InterPro"/>
</dbReference>
<feature type="compositionally biased region" description="Basic residues" evidence="5">
    <location>
        <begin position="209"/>
        <end position="218"/>
    </location>
</feature>
<dbReference type="FunFam" id="3.40.50.300:FF:000093">
    <property type="entry name" value="Fidgetin-like 1"/>
    <property type="match status" value="1"/>
</dbReference>
<comment type="caution">
    <text evidence="7">The sequence shown here is derived from an EMBL/GenBank/DDBJ whole genome shotgun (WGS) entry which is preliminary data.</text>
</comment>
<dbReference type="Pfam" id="PF00004">
    <property type="entry name" value="AAA"/>
    <property type="match status" value="1"/>
</dbReference>
<feature type="compositionally biased region" description="Basic and acidic residues" evidence="5">
    <location>
        <begin position="219"/>
        <end position="228"/>
    </location>
</feature>
<feature type="compositionally biased region" description="Basic residues" evidence="5">
    <location>
        <begin position="126"/>
        <end position="159"/>
    </location>
</feature>
<dbReference type="InterPro" id="IPR041569">
    <property type="entry name" value="AAA_lid_3"/>
</dbReference>